<feature type="DNA-binding region" description="H-T-H motif" evidence="2">
    <location>
        <begin position="32"/>
        <end position="51"/>
    </location>
</feature>
<keyword evidence="5" id="KW-1185">Reference proteome</keyword>
<gene>
    <name evidence="4" type="ORF">H9632_08505</name>
</gene>
<keyword evidence="1 2" id="KW-0238">DNA-binding</keyword>
<dbReference type="InterPro" id="IPR050624">
    <property type="entry name" value="HTH-type_Tx_Regulator"/>
</dbReference>
<dbReference type="Pfam" id="PF00440">
    <property type="entry name" value="TetR_N"/>
    <property type="match status" value="1"/>
</dbReference>
<name>A0ABR8XME6_9BACL</name>
<dbReference type="PANTHER" id="PTHR43479:SF11">
    <property type="entry name" value="ACREF_ENVCD OPERON REPRESSOR-RELATED"/>
    <property type="match status" value="1"/>
</dbReference>
<comment type="caution">
    <text evidence="4">The sequence shown here is derived from an EMBL/GenBank/DDBJ whole genome shotgun (WGS) entry which is preliminary data.</text>
</comment>
<evidence type="ECO:0000313" key="4">
    <source>
        <dbReference type="EMBL" id="MBD8033105.1"/>
    </source>
</evidence>
<dbReference type="Gene3D" id="1.10.357.10">
    <property type="entry name" value="Tetracycline Repressor, domain 2"/>
    <property type="match status" value="1"/>
</dbReference>
<reference evidence="4 5" key="1">
    <citation type="submission" date="2020-08" db="EMBL/GenBank/DDBJ databases">
        <title>A Genomic Blueprint of the Chicken Gut Microbiome.</title>
        <authorList>
            <person name="Gilroy R."/>
            <person name="Ravi A."/>
            <person name="Getino M."/>
            <person name="Pursley I."/>
            <person name="Horton D.L."/>
            <person name="Alikhan N.-F."/>
            <person name="Baker D."/>
            <person name="Gharbi K."/>
            <person name="Hall N."/>
            <person name="Watson M."/>
            <person name="Adriaenssens E.M."/>
            <person name="Foster-Nyarko E."/>
            <person name="Jarju S."/>
            <person name="Secka A."/>
            <person name="Antonio M."/>
            <person name="Oren A."/>
            <person name="Chaudhuri R."/>
            <person name="La Ragione R.M."/>
            <person name="Hildebrand F."/>
            <person name="Pallen M.J."/>
        </authorList>
    </citation>
    <scope>NUCLEOTIDE SEQUENCE [LARGE SCALE GENOMIC DNA]</scope>
    <source>
        <strain evidence="4 5">Sa1YVA6</strain>
    </source>
</reference>
<dbReference type="PANTHER" id="PTHR43479">
    <property type="entry name" value="ACREF/ENVCD OPERON REPRESSOR-RELATED"/>
    <property type="match status" value="1"/>
</dbReference>
<evidence type="ECO:0000313" key="5">
    <source>
        <dbReference type="Proteomes" id="UP000600565"/>
    </source>
</evidence>
<dbReference type="SUPFAM" id="SSF46689">
    <property type="entry name" value="Homeodomain-like"/>
    <property type="match status" value="1"/>
</dbReference>
<dbReference type="InterPro" id="IPR001647">
    <property type="entry name" value="HTH_TetR"/>
</dbReference>
<dbReference type="RefSeq" id="WP_191703675.1">
    <property type="nucleotide sequence ID" value="NZ_JACSPW010000006.1"/>
</dbReference>
<evidence type="ECO:0000256" key="2">
    <source>
        <dbReference type="PROSITE-ProRule" id="PRU00335"/>
    </source>
</evidence>
<sequence>MGRKQIKDTLSKELIVEEADRQFLELDFNKVSMRSIASALGCTHGSIYYHFQNKEELFNAVIEKYFTMLNQMLENSLNLDAIEGTKQIFINYMQFGLNNQSQYDFMFVQHHGLEDPLQQPAPRKSLKKFIDTIQELHQNRLKEDNIHSTFISLHGFVLYYKGRIERYDDAKIAANAHADFLLKALVI</sequence>
<dbReference type="PROSITE" id="PS50977">
    <property type="entry name" value="HTH_TETR_2"/>
    <property type="match status" value="1"/>
</dbReference>
<protein>
    <submittedName>
        <fullName evidence="4">TetR/AcrR family transcriptional regulator</fullName>
    </submittedName>
</protein>
<dbReference type="InterPro" id="IPR009057">
    <property type="entry name" value="Homeodomain-like_sf"/>
</dbReference>
<dbReference type="Proteomes" id="UP000600565">
    <property type="component" value="Unassembled WGS sequence"/>
</dbReference>
<evidence type="ECO:0000256" key="1">
    <source>
        <dbReference type="ARBA" id="ARBA00023125"/>
    </source>
</evidence>
<dbReference type="EMBL" id="JACSPW010000006">
    <property type="protein sequence ID" value="MBD8033105.1"/>
    <property type="molecule type" value="Genomic_DNA"/>
</dbReference>
<proteinExistence type="predicted"/>
<evidence type="ECO:0000259" key="3">
    <source>
        <dbReference type="PROSITE" id="PS50977"/>
    </source>
</evidence>
<feature type="domain" description="HTH tetR-type" evidence="3">
    <location>
        <begin position="9"/>
        <end position="69"/>
    </location>
</feature>
<dbReference type="PRINTS" id="PR00455">
    <property type="entry name" value="HTHTETR"/>
</dbReference>
<accession>A0ABR8XME6</accession>
<organism evidence="4 5">
    <name type="scientific">Solibacillus merdavium</name>
    <dbReference type="NCBI Taxonomy" id="2762218"/>
    <lineage>
        <taxon>Bacteria</taxon>
        <taxon>Bacillati</taxon>
        <taxon>Bacillota</taxon>
        <taxon>Bacilli</taxon>
        <taxon>Bacillales</taxon>
        <taxon>Caryophanaceae</taxon>
        <taxon>Solibacillus</taxon>
    </lineage>
</organism>